<keyword evidence="1" id="KW-0472">Membrane</keyword>
<feature type="transmembrane region" description="Helical" evidence="1">
    <location>
        <begin position="24"/>
        <end position="45"/>
    </location>
</feature>
<dbReference type="Proteomes" id="UP000197003">
    <property type="component" value="Chromosome"/>
</dbReference>
<protein>
    <submittedName>
        <fullName evidence="2">Uncharacterized protein</fullName>
    </submittedName>
</protein>
<dbReference type="OrthoDB" id="5292523at2"/>
<proteinExistence type="predicted"/>
<feature type="transmembrane region" description="Helical" evidence="1">
    <location>
        <begin position="156"/>
        <end position="176"/>
    </location>
</feature>
<keyword evidence="1" id="KW-1133">Transmembrane helix</keyword>
<dbReference type="EMBL" id="CP020946">
    <property type="protein sequence ID" value="ASD63939.1"/>
    <property type="molecule type" value="Genomic_DNA"/>
</dbReference>
<evidence type="ECO:0000313" key="2">
    <source>
        <dbReference type="EMBL" id="ASD63939.1"/>
    </source>
</evidence>
<evidence type="ECO:0000313" key="3">
    <source>
        <dbReference type="Proteomes" id="UP000197003"/>
    </source>
</evidence>
<keyword evidence="1" id="KW-0812">Transmembrane</keyword>
<dbReference type="RefSeq" id="WP_088565441.1">
    <property type="nucleotide sequence ID" value="NZ_CP020946.1"/>
</dbReference>
<feature type="transmembrane region" description="Helical" evidence="1">
    <location>
        <begin position="57"/>
        <end position="75"/>
    </location>
</feature>
<dbReference type="AlphaFoldDB" id="A0A1Z3N900"/>
<sequence length="193" mass="22409">MSTSFVKETWIYASRVREFSLKDWIVYVLWVGMMYGLFAVVTLFIGVGHFNGVQFPAYVYNIPLGIFIFSTAIAFDTIGHRTVYKEFLQKAEALVHHITIFAGITSVLVLCLAYHFPVFLRIPALVLVALSIVYSLIDEGLHWYRYLAQHSDRVEMWSHFFIFVGHLIMILAWWQWYSEGYQGVNETLALGFF</sequence>
<evidence type="ECO:0000256" key="1">
    <source>
        <dbReference type="SAM" id="Phobius"/>
    </source>
</evidence>
<gene>
    <name evidence="2" type="ORF">B9G79_10350</name>
</gene>
<feature type="transmembrane region" description="Helical" evidence="1">
    <location>
        <begin position="122"/>
        <end position="144"/>
    </location>
</feature>
<reference evidence="2 3" key="1">
    <citation type="submission" date="2017-04" db="EMBL/GenBank/DDBJ databases">
        <title>Whole genome sequence of Bdellovibrio bacteriovorus strain SSB218315.</title>
        <authorList>
            <person name="Oyedara O."/>
            <person name="Rodriguez-Perez M.A."/>
        </authorList>
    </citation>
    <scope>NUCLEOTIDE SEQUENCE [LARGE SCALE GENOMIC DNA]</scope>
    <source>
        <strain evidence="2 3">SSB218315</strain>
    </source>
</reference>
<name>A0A1Z3N900_BDEBC</name>
<organism evidence="2 3">
    <name type="scientific">Bdellovibrio bacteriovorus</name>
    <dbReference type="NCBI Taxonomy" id="959"/>
    <lineage>
        <taxon>Bacteria</taxon>
        <taxon>Pseudomonadati</taxon>
        <taxon>Bdellovibrionota</taxon>
        <taxon>Bdellovibrionia</taxon>
        <taxon>Bdellovibrionales</taxon>
        <taxon>Pseudobdellovibrionaceae</taxon>
        <taxon>Bdellovibrio</taxon>
    </lineage>
</organism>
<accession>A0A1Z3N900</accession>
<feature type="transmembrane region" description="Helical" evidence="1">
    <location>
        <begin position="95"/>
        <end position="116"/>
    </location>
</feature>